<organism evidence="1">
    <name type="scientific">uncultured Acetobacteraceae bacterium</name>
    <dbReference type="NCBI Taxonomy" id="169975"/>
    <lineage>
        <taxon>Bacteria</taxon>
        <taxon>Pseudomonadati</taxon>
        <taxon>Pseudomonadota</taxon>
        <taxon>Alphaproteobacteria</taxon>
        <taxon>Acetobacterales</taxon>
        <taxon>Acetobacteraceae</taxon>
        <taxon>environmental samples</taxon>
    </lineage>
</organism>
<name>A0A6J4H603_9PROT</name>
<gene>
    <name evidence="1" type="ORF">AVDCRST_MAG04-260</name>
</gene>
<protein>
    <submittedName>
        <fullName evidence="1">Uncharacterized protein</fullName>
    </submittedName>
</protein>
<dbReference type="AlphaFoldDB" id="A0A6J4H603"/>
<reference evidence="1" key="1">
    <citation type="submission" date="2020-02" db="EMBL/GenBank/DDBJ databases">
        <authorList>
            <person name="Meier V. D."/>
        </authorList>
    </citation>
    <scope>NUCLEOTIDE SEQUENCE</scope>
    <source>
        <strain evidence="1">AVDCRST_MAG04</strain>
    </source>
</reference>
<proteinExistence type="predicted"/>
<sequence length="102" mass="11866">MWEAQSAADVARFYTEAALFVSFYGCLSRMADVLGEREHDPYDRLDPLFDGFIEEERARCVIRAYFGEVRRAPDPWLITIEKLLDDLGVPHTLALRIWFAPR</sequence>
<evidence type="ECO:0000313" key="1">
    <source>
        <dbReference type="EMBL" id="CAA9214189.1"/>
    </source>
</evidence>
<dbReference type="EMBL" id="CADCTL010000018">
    <property type="protein sequence ID" value="CAA9214189.1"/>
    <property type="molecule type" value="Genomic_DNA"/>
</dbReference>
<accession>A0A6J4H603</accession>